<dbReference type="PANTHER" id="PTHR47163:SF2">
    <property type="entry name" value="SI:DKEY-17M8.2"/>
    <property type="match status" value="1"/>
</dbReference>
<organism evidence="2 3">
    <name type="scientific">Heterodera trifolii</name>
    <dbReference type="NCBI Taxonomy" id="157864"/>
    <lineage>
        <taxon>Eukaryota</taxon>
        <taxon>Metazoa</taxon>
        <taxon>Ecdysozoa</taxon>
        <taxon>Nematoda</taxon>
        <taxon>Chromadorea</taxon>
        <taxon>Rhabditida</taxon>
        <taxon>Tylenchina</taxon>
        <taxon>Tylenchomorpha</taxon>
        <taxon>Tylenchoidea</taxon>
        <taxon>Heteroderidae</taxon>
        <taxon>Heteroderinae</taxon>
        <taxon>Heterodera</taxon>
    </lineage>
</organism>
<dbReference type="InterPro" id="IPR024445">
    <property type="entry name" value="Tnp_ISXO2-like"/>
</dbReference>
<protein>
    <recommendedName>
        <fullName evidence="1">ISXO2-like transposase domain-containing protein</fullName>
    </recommendedName>
</protein>
<reference evidence="2 3" key="1">
    <citation type="submission" date="2024-10" db="EMBL/GenBank/DDBJ databases">
        <authorList>
            <person name="Kim D."/>
        </authorList>
    </citation>
    <scope>NUCLEOTIDE SEQUENCE [LARGE SCALE GENOMIC DNA]</scope>
    <source>
        <strain evidence="2">BH-2024</strain>
    </source>
</reference>
<proteinExistence type="predicted"/>
<evidence type="ECO:0000313" key="3">
    <source>
        <dbReference type="Proteomes" id="UP001620626"/>
    </source>
</evidence>
<dbReference type="EMBL" id="JBICBT010000295">
    <property type="protein sequence ID" value="KAL3118107.1"/>
    <property type="molecule type" value="Genomic_DNA"/>
</dbReference>
<feature type="domain" description="ISXO2-like transposase" evidence="1">
    <location>
        <begin position="15"/>
        <end position="160"/>
    </location>
</feature>
<keyword evidence="3" id="KW-1185">Reference proteome</keyword>
<name>A0ABD2LTB0_9BILA</name>
<comment type="caution">
    <text evidence="2">The sequence shown here is derived from an EMBL/GenBank/DDBJ whole genome shotgun (WGS) entry which is preliminary data.</text>
</comment>
<dbReference type="InterPro" id="IPR053164">
    <property type="entry name" value="IS1016-like_transposase"/>
</dbReference>
<dbReference type="Pfam" id="PF12762">
    <property type="entry name" value="DDE_Tnp_IS1595"/>
    <property type="match status" value="1"/>
</dbReference>
<dbReference type="AlphaFoldDB" id="A0ABD2LTB0"/>
<dbReference type="Proteomes" id="UP001620626">
    <property type="component" value="Unassembled WGS sequence"/>
</dbReference>
<evidence type="ECO:0000259" key="1">
    <source>
        <dbReference type="SMART" id="SM01126"/>
    </source>
</evidence>
<accession>A0ABD2LTB0</accession>
<dbReference type="PANTHER" id="PTHR47163">
    <property type="entry name" value="DDE_TNP_IS1595 DOMAIN-CONTAINING PROTEIN"/>
    <property type="match status" value="1"/>
</dbReference>
<gene>
    <name evidence="2" type="ORF">niasHT_002616</name>
</gene>
<evidence type="ECO:0000313" key="2">
    <source>
        <dbReference type="EMBL" id="KAL3118107.1"/>
    </source>
</evidence>
<dbReference type="SMART" id="SM01126">
    <property type="entry name" value="DDE_Tnp_IS1595"/>
    <property type="match status" value="1"/>
</dbReference>
<sequence>MIVDDFLQREQERGKIGGRGSIVQLDESKFGKRKFNRGRRIEGHWVIGMIENDSEDFRVVVCPDNVRSADVLLPIIQKHVAVGTEIHTDMWRAYSRLNEHGFLHKIVNHSDPEHRFIAEDGTHTQRIEAQWRPAKDWFRERRVPGFRFADTLVEYQWRREVKRMVWIRLTNYCRLCYELFFENFKC</sequence>